<gene>
    <name evidence="9" type="ORF">LCGC14_0773320</name>
</gene>
<dbReference type="Gene3D" id="1.20.1530.20">
    <property type="match status" value="1"/>
</dbReference>
<comment type="similarity">
    <text evidence="2">Belongs to the auxin efflux carrier (TC 2.A.69) family.</text>
</comment>
<evidence type="ECO:0000256" key="3">
    <source>
        <dbReference type="ARBA" id="ARBA00022448"/>
    </source>
</evidence>
<evidence type="ECO:0000256" key="1">
    <source>
        <dbReference type="ARBA" id="ARBA00004651"/>
    </source>
</evidence>
<keyword evidence="4" id="KW-1003">Cell membrane</keyword>
<proteinExistence type="inferred from homology"/>
<evidence type="ECO:0000256" key="6">
    <source>
        <dbReference type="ARBA" id="ARBA00022989"/>
    </source>
</evidence>
<dbReference type="Pfam" id="PF03547">
    <property type="entry name" value="Mem_trans"/>
    <property type="match status" value="1"/>
</dbReference>
<comment type="subcellular location">
    <subcellularLocation>
        <location evidence="1">Cell membrane</location>
        <topology evidence="1">Multi-pass membrane protein</topology>
    </subcellularLocation>
</comment>
<dbReference type="EMBL" id="LAZR01001963">
    <property type="protein sequence ID" value="KKN36476.1"/>
    <property type="molecule type" value="Genomic_DNA"/>
</dbReference>
<evidence type="ECO:0000256" key="8">
    <source>
        <dbReference type="SAM" id="Phobius"/>
    </source>
</evidence>
<dbReference type="PANTHER" id="PTHR36838">
    <property type="entry name" value="AUXIN EFFLUX CARRIER FAMILY PROTEIN"/>
    <property type="match status" value="1"/>
</dbReference>
<evidence type="ECO:0008006" key="10">
    <source>
        <dbReference type="Google" id="ProtNLM"/>
    </source>
</evidence>
<evidence type="ECO:0000256" key="5">
    <source>
        <dbReference type="ARBA" id="ARBA00022692"/>
    </source>
</evidence>
<feature type="transmembrane region" description="Helical" evidence="8">
    <location>
        <begin position="6"/>
        <end position="24"/>
    </location>
</feature>
<dbReference type="PANTHER" id="PTHR36838:SF3">
    <property type="entry name" value="TRANSPORTER AUXIN EFFLUX CARRIER EC FAMILY"/>
    <property type="match status" value="1"/>
</dbReference>
<dbReference type="InterPro" id="IPR004776">
    <property type="entry name" value="Mem_transp_PIN-like"/>
</dbReference>
<evidence type="ECO:0000256" key="7">
    <source>
        <dbReference type="ARBA" id="ARBA00023136"/>
    </source>
</evidence>
<keyword evidence="3" id="KW-0813">Transport</keyword>
<feature type="transmembrane region" description="Helical" evidence="8">
    <location>
        <begin position="284"/>
        <end position="303"/>
    </location>
</feature>
<keyword evidence="7 8" id="KW-0472">Membrane</keyword>
<feature type="transmembrane region" description="Helical" evidence="8">
    <location>
        <begin position="222"/>
        <end position="245"/>
    </location>
</feature>
<sequence>MINLEVVSVIASIILVFGFGYGAKKLGIVKKEDAHVLNNIIIYIALPALIFMAIYRAKLSVSFLYVSAIALLTTSILVGLAYLAARFLKLDKTLTGTFMLVAAVGNTGYIAYPLLISLFGEKGFVRGIFYDMFGTVIFMLTAGLFICARYGGGSEKPPILRQLLTFPPLLALVLGFLFKAVVLPDVLIKSFDIMAAVTVGLILISVGIYLEPAKGARKYYPLIGLAFFYKLLLSPMIALGLASAFKIQPLSINTTVLSASMPTALLALIFGIKYRLNVEFMASAVFILTVSSIVTVPVIQILLT</sequence>
<feature type="transmembrane region" description="Helical" evidence="8">
    <location>
        <begin position="251"/>
        <end position="272"/>
    </location>
</feature>
<feature type="transmembrane region" description="Helical" evidence="8">
    <location>
        <begin position="97"/>
        <end position="116"/>
    </location>
</feature>
<feature type="transmembrane region" description="Helical" evidence="8">
    <location>
        <begin position="128"/>
        <end position="151"/>
    </location>
</feature>
<name>A0A0F9SHN2_9ZZZZ</name>
<evidence type="ECO:0000256" key="4">
    <source>
        <dbReference type="ARBA" id="ARBA00022475"/>
    </source>
</evidence>
<organism evidence="9">
    <name type="scientific">marine sediment metagenome</name>
    <dbReference type="NCBI Taxonomy" id="412755"/>
    <lineage>
        <taxon>unclassified sequences</taxon>
        <taxon>metagenomes</taxon>
        <taxon>ecological metagenomes</taxon>
    </lineage>
</organism>
<evidence type="ECO:0000313" key="9">
    <source>
        <dbReference type="EMBL" id="KKN36476.1"/>
    </source>
</evidence>
<feature type="transmembrane region" description="Helical" evidence="8">
    <location>
        <begin position="163"/>
        <end position="181"/>
    </location>
</feature>
<feature type="transmembrane region" description="Helical" evidence="8">
    <location>
        <begin position="63"/>
        <end position="85"/>
    </location>
</feature>
<keyword evidence="5 8" id="KW-0812">Transmembrane</keyword>
<protein>
    <recommendedName>
        <fullName evidence="10">Auxin efflux carrier</fullName>
    </recommendedName>
</protein>
<comment type="caution">
    <text evidence="9">The sequence shown here is derived from an EMBL/GenBank/DDBJ whole genome shotgun (WGS) entry which is preliminary data.</text>
</comment>
<feature type="transmembrane region" description="Helical" evidence="8">
    <location>
        <begin position="193"/>
        <end position="210"/>
    </location>
</feature>
<feature type="transmembrane region" description="Helical" evidence="8">
    <location>
        <begin position="36"/>
        <end position="57"/>
    </location>
</feature>
<dbReference type="InterPro" id="IPR038770">
    <property type="entry name" value="Na+/solute_symporter_sf"/>
</dbReference>
<reference evidence="9" key="1">
    <citation type="journal article" date="2015" name="Nature">
        <title>Complex archaea that bridge the gap between prokaryotes and eukaryotes.</title>
        <authorList>
            <person name="Spang A."/>
            <person name="Saw J.H."/>
            <person name="Jorgensen S.L."/>
            <person name="Zaremba-Niedzwiedzka K."/>
            <person name="Martijn J."/>
            <person name="Lind A.E."/>
            <person name="van Eijk R."/>
            <person name="Schleper C."/>
            <person name="Guy L."/>
            <person name="Ettema T.J."/>
        </authorList>
    </citation>
    <scope>NUCLEOTIDE SEQUENCE</scope>
</reference>
<accession>A0A0F9SHN2</accession>
<dbReference type="GO" id="GO:0005886">
    <property type="term" value="C:plasma membrane"/>
    <property type="evidence" value="ECO:0007669"/>
    <property type="project" value="UniProtKB-SubCell"/>
</dbReference>
<dbReference type="GO" id="GO:0055085">
    <property type="term" value="P:transmembrane transport"/>
    <property type="evidence" value="ECO:0007669"/>
    <property type="project" value="InterPro"/>
</dbReference>
<keyword evidence="6 8" id="KW-1133">Transmembrane helix</keyword>
<evidence type="ECO:0000256" key="2">
    <source>
        <dbReference type="ARBA" id="ARBA00010145"/>
    </source>
</evidence>
<dbReference type="AlphaFoldDB" id="A0A0F9SHN2"/>